<keyword evidence="6 11" id="KW-0862">Zinc</keyword>
<keyword evidence="15" id="KW-1185">Reference proteome</keyword>
<feature type="domain" description="Enoyl reductase (ER)" evidence="13">
    <location>
        <begin position="63"/>
        <end position="392"/>
    </location>
</feature>
<comment type="catalytic activity">
    <reaction evidence="10">
        <text>a primary alcohol + NADP(+) = an aldehyde + NADPH + H(+)</text>
        <dbReference type="Rhea" id="RHEA:15937"/>
        <dbReference type="ChEBI" id="CHEBI:15378"/>
        <dbReference type="ChEBI" id="CHEBI:15734"/>
        <dbReference type="ChEBI" id="CHEBI:17478"/>
        <dbReference type="ChEBI" id="CHEBI:57783"/>
        <dbReference type="ChEBI" id="CHEBI:58349"/>
        <dbReference type="EC" id="1.1.1.2"/>
    </reaction>
    <physiologicalReaction direction="left-to-right" evidence="10">
        <dbReference type="Rhea" id="RHEA:15938"/>
    </physiologicalReaction>
    <physiologicalReaction direction="right-to-left" evidence="10">
        <dbReference type="Rhea" id="RHEA:15939"/>
    </physiologicalReaction>
</comment>
<evidence type="ECO:0000256" key="6">
    <source>
        <dbReference type="ARBA" id="ARBA00022833"/>
    </source>
</evidence>
<evidence type="ECO:0000256" key="12">
    <source>
        <dbReference type="SAM" id="MobiDB-lite"/>
    </source>
</evidence>
<evidence type="ECO:0000256" key="2">
    <source>
        <dbReference type="ARBA" id="ARBA00008072"/>
    </source>
</evidence>
<feature type="compositionally biased region" description="Low complexity" evidence="12">
    <location>
        <begin position="1"/>
        <end position="14"/>
    </location>
</feature>
<dbReference type="PROSITE" id="PS00059">
    <property type="entry name" value="ADH_ZINC"/>
    <property type="match status" value="1"/>
</dbReference>
<evidence type="ECO:0000313" key="15">
    <source>
        <dbReference type="Proteomes" id="UP000664521"/>
    </source>
</evidence>
<dbReference type="GO" id="GO:0006066">
    <property type="term" value="P:alcohol metabolic process"/>
    <property type="evidence" value="ECO:0007669"/>
    <property type="project" value="UniProtKB-ARBA"/>
</dbReference>
<evidence type="ECO:0000256" key="9">
    <source>
        <dbReference type="ARBA" id="ARBA00024074"/>
    </source>
</evidence>
<keyword evidence="7" id="KW-0521">NADP</keyword>
<dbReference type="OrthoDB" id="1879366at2759"/>
<dbReference type="InterPro" id="IPR013154">
    <property type="entry name" value="ADH-like_N"/>
</dbReference>
<dbReference type="CDD" id="cd05283">
    <property type="entry name" value="CAD1"/>
    <property type="match status" value="1"/>
</dbReference>
<dbReference type="EMBL" id="CAJPDS010000051">
    <property type="protein sequence ID" value="CAF9929240.1"/>
    <property type="molecule type" value="Genomic_DNA"/>
</dbReference>
<dbReference type="InterPro" id="IPR011032">
    <property type="entry name" value="GroES-like_sf"/>
</dbReference>
<evidence type="ECO:0000256" key="8">
    <source>
        <dbReference type="ARBA" id="ARBA00023002"/>
    </source>
</evidence>
<gene>
    <name evidence="14" type="ORF">HETSPECPRED_007316</name>
</gene>
<dbReference type="InterPro" id="IPR020843">
    <property type="entry name" value="ER"/>
</dbReference>
<sequence length="396" mass="43280">MTLSTSPDTTTTTDVISHPSLESSEKSFASIDERQRKPKAFSEGHDGDLSSQFKGWMGLDEKSVDGALEFQSFQPKKWEETDVDIKITHCGLCGSDLHVLRSGWVDQTPILPRIFDKFQGPTEYPCCVGHEIVGEVVRVGTKVKKDIKVGDRLGVGPVVYISYNGIFPNGCKSNGGFANYCRVPGDSTILIPHGLSSSAAAPMLCAGITAFVPLSEHGAGPGKRVGIIGIGGLGHFAVLFARALKCDQVVAISRRQSKKSDALKLGADLYVATADEPDWAVKYAHSLDLIISTVSSSDMPLNDYLNLLRTKGRFCQIGMPDDPLPPLEVAGLIERGISIGFNDIGTIKEVEEMLQFAVKEDIKPWIETRRMKDVNEVLKEMGEGKMRYRYVLVNED</sequence>
<name>A0A8H3IV27_9LECA</name>
<protein>
    <recommendedName>
        <fullName evidence="9">alcohol dehydrogenase (NADP(+))</fullName>
        <ecNumber evidence="9">1.1.1.2</ecNumber>
    </recommendedName>
</protein>
<reference evidence="14" key="1">
    <citation type="submission" date="2021-03" db="EMBL/GenBank/DDBJ databases">
        <authorList>
            <person name="Tagirdzhanova G."/>
        </authorList>
    </citation>
    <scope>NUCLEOTIDE SEQUENCE</scope>
</reference>
<keyword evidence="4" id="KW-0597">Phosphoprotein</keyword>
<dbReference type="InterPro" id="IPR002328">
    <property type="entry name" value="ADH_Zn_CS"/>
</dbReference>
<dbReference type="Pfam" id="PF08240">
    <property type="entry name" value="ADH_N"/>
    <property type="match status" value="1"/>
</dbReference>
<comment type="subunit">
    <text evidence="3">Homodimer.</text>
</comment>
<dbReference type="InterPro" id="IPR036291">
    <property type="entry name" value="NAD(P)-bd_dom_sf"/>
</dbReference>
<dbReference type="EC" id="1.1.1.2" evidence="9"/>
<evidence type="ECO:0000256" key="4">
    <source>
        <dbReference type="ARBA" id="ARBA00022553"/>
    </source>
</evidence>
<dbReference type="InterPro" id="IPR013149">
    <property type="entry name" value="ADH-like_C"/>
</dbReference>
<dbReference type="PANTHER" id="PTHR42683">
    <property type="entry name" value="ALDEHYDE REDUCTASE"/>
    <property type="match status" value="1"/>
</dbReference>
<evidence type="ECO:0000256" key="10">
    <source>
        <dbReference type="ARBA" id="ARBA00050997"/>
    </source>
</evidence>
<dbReference type="GO" id="GO:0008106">
    <property type="term" value="F:alcohol dehydrogenase (NADP+) activity"/>
    <property type="evidence" value="ECO:0007669"/>
    <property type="project" value="UniProtKB-EC"/>
</dbReference>
<dbReference type="SMART" id="SM00829">
    <property type="entry name" value="PKS_ER"/>
    <property type="match status" value="1"/>
</dbReference>
<evidence type="ECO:0000256" key="7">
    <source>
        <dbReference type="ARBA" id="ARBA00022857"/>
    </source>
</evidence>
<dbReference type="AlphaFoldDB" id="A0A8H3IV27"/>
<dbReference type="GO" id="GO:0008270">
    <property type="term" value="F:zinc ion binding"/>
    <property type="evidence" value="ECO:0007669"/>
    <property type="project" value="InterPro"/>
</dbReference>
<evidence type="ECO:0000256" key="11">
    <source>
        <dbReference type="RuleBase" id="RU361277"/>
    </source>
</evidence>
<proteinExistence type="inferred from homology"/>
<feature type="compositionally biased region" description="Basic and acidic residues" evidence="12">
    <location>
        <begin position="31"/>
        <end position="48"/>
    </location>
</feature>
<dbReference type="InterPro" id="IPR047109">
    <property type="entry name" value="CAD-like"/>
</dbReference>
<dbReference type="Proteomes" id="UP000664521">
    <property type="component" value="Unassembled WGS sequence"/>
</dbReference>
<comment type="similarity">
    <text evidence="2 11">Belongs to the zinc-containing alcohol dehydrogenase family.</text>
</comment>
<feature type="region of interest" description="Disordered" evidence="12">
    <location>
        <begin position="1"/>
        <end position="48"/>
    </location>
</feature>
<keyword evidence="5 11" id="KW-0479">Metal-binding</keyword>
<evidence type="ECO:0000256" key="1">
    <source>
        <dbReference type="ARBA" id="ARBA00001947"/>
    </source>
</evidence>
<accession>A0A8H3IV27</accession>
<keyword evidence="8" id="KW-0560">Oxidoreductase</keyword>
<dbReference type="Gene3D" id="3.40.50.720">
    <property type="entry name" value="NAD(P)-binding Rossmann-like Domain"/>
    <property type="match status" value="1"/>
</dbReference>
<dbReference type="SUPFAM" id="SSF51735">
    <property type="entry name" value="NAD(P)-binding Rossmann-fold domains"/>
    <property type="match status" value="1"/>
</dbReference>
<dbReference type="Gene3D" id="3.90.180.10">
    <property type="entry name" value="Medium-chain alcohol dehydrogenases, catalytic domain"/>
    <property type="match status" value="1"/>
</dbReference>
<comment type="caution">
    <text evidence="14">The sequence shown here is derived from an EMBL/GenBank/DDBJ whole genome shotgun (WGS) entry which is preliminary data.</text>
</comment>
<comment type="cofactor">
    <cofactor evidence="1 11">
        <name>Zn(2+)</name>
        <dbReference type="ChEBI" id="CHEBI:29105"/>
    </cofactor>
</comment>
<evidence type="ECO:0000256" key="3">
    <source>
        <dbReference type="ARBA" id="ARBA00011738"/>
    </source>
</evidence>
<dbReference type="Pfam" id="PF00107">
    <property type="entry name" value="ADH_zinc_N"/>
    <property type="match status" value="1"/>
</dbReference>
<organism evidence="14 15">
    <name type="scientific">Heterodermia speciosa</name>
    <dbReference type="NCBI Taxonomy" id="116794"/>
    <lineage>
        <taxon>Eukaryota</taxon>
        <taxon>Fungi</taxon>
        <taxon>Dikarya</taxon>
        <taxon>Ascomycota</taxon>
        <taxon>Pezizomycotina</taxon>
        <taxon>Lecanoromycetes</taxon>
        <taxon>OSLEUM clade</taxon>
        <taxon>Lecanoromycetidae</taxon>
        <taxon>Caliciales</taxon>
        <taxon>Physciaceae</taxon>
        <taxon>Heterodermia</taxon>
    </lineage>
</organism>
<evidence type="ECO:0000256" key="5">
    <source>
        <dbReference type="ARBA" id="ARBA00022723"/>
    </source>
</evidence>
<dbReference type="SUPFAM" id="SSF50129">
    <property type="entry name" value="GroES-like"/>
    <property type="match status" value="1"/>
</dbReference>
<evidence type="ECO:0000313" key="14">
    <source>
        <dbReference type="EMBL" id="CAF9929240.1"/>
    </source>
</evidence>
<evidence type="ECO:0000259" key="13">
    <source>
        <dbReference type="SMART" id="SM00829"/>
    </source>
</evidence>
<dbReference type="FunFam" id="3.40.50.720:FF:000158">
    <property type="entry name" value="Zinc-binding alcohol dehydrogenase"/>
    <property type="match status" value="1"/>
</dbReference>